<dbReference type="InterPro" id="IPR013328">
    <property type="entry name" value="6PGD_dom2"/>
</dbReference>
<dbReference type="InterPro" id="IPR015815">
    <property type="entry name" value="HIBADH-related"/>
</dbReference>
<dbReference type="GO" id="GO:0016491">
    <property type="term" value="F:oxidoreductase activity"/>
    <property type="evidence" value="ECO:0007669"/>
    <property type="project" value="UniProtKB-KW"/>
</dbReference>
<dbReference type="PANTHER" id="PTHR43580:SF2">
    <property type="entry name" value="CYTOKINE-LIKE NUCLEAR FACTOR N-PAC"/>
    <property type="match status" value="1"/>
</dbReference>
<dbReference type="PIRSF" id="PIRSF000103">
    <property type="entry name" value="HIBADH"/>
    <property type="match status" value="1"/>
</dbReference>
<dbReference type="Proteomes" id="UP000199494">
    <property type="component" value="Unassembled WGS sequence"/>
</dbReference>
<dbReference type="Gene3D" id="3.40.50.720">
    <property type="entry name" value="NAD(P)-binding Rossmann-like Domain"/>
    <property type="match status" value="1"/>
</dbReference>
<evidence type="ECO:0000256" key="2">
    <source>
        <dbReference type="ARBA" id="ARBA00023002"/>
    </source>
</evidence>
<dbReference type="Pfam" id="PF21761">
    <property type="entry name" value="RedAm-like_C"/>
    <property type="match status" value="1"/>
</dbReference>
<evidence type="ECO:0000313" key="3">
    <source>
        <dbReference type="EMBL" id="SDD01710.1"/>
    </source>
</evidence>
<dbReference type="SUPFAM" id="SSF51735">
    <property type="entry name" value="NAD(P)-binding Rossmann-fold domains"/>
    <property type="match status" value="1"/>
</dbReference>
<dbReference type="InterPro" id="IPR048666">
    <property type="entry name" value="RedAm-like_C"/>
</dbReference>
<gene>
    <name evidence="3" type="ORF">SAMN05421630_105202</name>
</gene>
<organism evidence="3 4">
    <name type="scientific">Prauserella marina</name>
    <dbReference type="NCBI Taxonomy" id="530584"/>
    <lineage>
        <taxon>Bacteria</taxon>
        <taxon>Bacillati</taxon>
        <taxon>Actinomycetota</taxon>
        <taxon>Actinomycetes</taxon>
        <taxon>Pseudonocardiales</taxon>
        <taxon>Pseudonocardiaceae</taxon>
        <taxon>Prauserella</taxon>
    </lineage>
</organism>
<dbReference type="InterPro" id="IPR051265">
    <property type="entry name" value="HIBADH-related_NP60_sf"/>
</dbReference>
<dbReference type="AlphaFoldDB" id="A0A222VQN5"/>
<evidence type="ECO:0000313" key="4">
    <source>
        <dbReference type="Proteomes" id="UP000199494"/>
    </source>
</evidence>
<name>A0A222VQN5_9PSEU</name>
<keyword evidence="2" id="KW-0560">Oxidoreductase</keyword>
<dbReference type="EMBL" id="FMZE01000005">
    <property type="protein sequence ID" value="SDD01710.1"/>
    <property type="molecule type" value="Genomic_DNA"/>
</dbReference>
<dbReference type="InterPro" id="IPR006115">
    <property type="entry name" value="6PGDH_NADP-bd"/>
</dbReference>
<sequence length="296" mass="31128">MTNTHPTPVSVLGLGGMGTELARALIAKGHPVTVWNRTSARTDQLVELGAARASDPAEAISASPVVIACLLDHQSVRDTFDDHTEHLRGKTLVNLTTTVPGQARELAAWAACHAFDVLDGGIMAVPPMIGGPDAFLLYSGPREAFDRVEPVLAAFGEARYLDADPGRAALYDIALLTGMYGAVAGIIQALALVRAEGQPSAEVAPLLSRWLRGVAAAVGVYAEQIDSRDYAKGTVANLAMQTTGFGHLLDFAESQGVSAELLAPLAELMRRRVAEGHGHEEVTGIVEFLLSKGSTS</sequence>
<dbReference type="GO" id="GO:0050661">
    <property type="term" value="F:NADP binding"/>
    <property type="evidence" value="ECO:0007669"/>
    <property type="project" value="InterPro"/>
</dbReference>
<dbReference type="Gene3D" id="1.10.1040.10">
    <property type="entry name" value="N-(1-d-carboxylethyl)-l-norvaline Dehydrogenase, domain 2"/>
    <property type="match status" value="1"/>
</dbReference>
<dbReference type="STRING" id="530584.SAMN05421630_105202"/>
<dbReference type="OrthoDB" id="9135493at2"/>
<proteinExistence type="inferred from homology"/>
<dbReference type="InterPro" id="IPR008927">
    <property type="entry name" value="6-PGluconate_DH-like_C_sf"/>
</dbReference>
<dbReference type="SUPFAM" id="SSF48179">
    <property type="entry name" value="6-phosphogluconate dehydrogenase C-terminal domain-like"/>
    <property type="match status" value="1"/>
</dbReference>
<protein>
    <submittedName>
        <fullName evidence="3">3-hydroxyisobutyrate dehydrogenase</fullName>
    </submittedName>
</protein>
<dbReference type="KEGG" id="pmad:BAY61_15780"/>
<comment type="similarity">
    <text evidence="1">Belongs to the HIBADH-related family.</text>
</comment>
<keyword evidence="4" id="KW-1185">Reference proteome</keyword>
<dbReference type="RefSeq" id="WP_091804541.1">
    <property type="nucleotide sequence ID" value="NZ_CP016353.1"/>
</dbReference>
<dbReference type="PANTHER" id="PTHR43580">
    <property type="entry name" value="OXIDOREDUCTASE GLYR1-RELATED"/>
    <property type="match status" value="1"/>
</dbReference>
<accession>A0A222VQN5</accession>
<dbReference type="InterPro" id="IPR036291">
    <property type="entry name" value="NAD(P)-bd_dom_sf"/>
</dbReference>
<reference evidence="3 4" key="1">
    <citation type="submission" date="2016-10" db="EMBL/GenBank/DDBJ databases">
        <authorList>
            <person name="de Groot N.N."/>
        </authorList>
    </citation>
    <scope>NUCLEOTIDE SEQUENCE [LARGE SCALE GENOMIC DNA]</scope>
    <source>
        <strain evidence="3 4">CGMCC 4.5506</strain>
    </source>
</reference>
<dbReference type="Pfam" id="PF03446">
    <property type="entry name" value="NAD_binding_2"/>
    <property type="match status" value="1"/>
</dbReference>
<evidence type="ECO:0000256" key="1">
    <source>
        <dbReference type="ARBA" id="ARBA00009080"/>
    </source>
</evidence>